<name>A0A9E8HFE3_9ALTE</name>
<keyword evidence="2" id="KW-1185">Reference proteome</keyword>
<dbReference type="PANTHER" id="PTHR34301:SF8">
    <property type="entry name" value="ATPASE DOMAIN-CONTAINING PROTEIN"/>
    <property type="match status" value="1"/>
</dbReference>
<dbReference type="EMBL" id="CP101527">
    <property type="protein sequence ID" value="UZW73635.1"/>
    <property type="molecule type" value="Genomic_DNA"/>
</dbReference>
<keyword evidence="1" id="KW-0547">Nucleotide-binding</keyword>
<dbReference type="GO" id="GO:0005524">
    <property type="term" value="F:ATP binding"/>
    <property type="evidence" value="ECO:0007669"/>
    <property type="project" value="UniProtKB-KW"/>
</dbReference>
<dbReference type="Proteomes" id="UP001164472">
    <property type="component" value="Chromosome"/>
</dbReference>
<keyword evidence="1" id="KW-0067">ATP-binding</keyword>
<proteinExistence type="predicted"/>
<sequence>MIDWHFPRNTLAQQYMSAFDTGITGALALFAPRRMGKTEFVLLDLAPEAESRGYQVGYCSLWNLQDNPAKALRVALENISKQEDWLDKWASYIGKGSELSANIAGATVKLRANAAPVKVEENDLLAIIDLLGKLARHKKPTLLLLDEVQHLANESYAPLVATLRTQFDQHRKKLHVVYTGSSRDGLQRMFRDRKAPMFHAAQQVDFPQLESDFVAFMLNAVQQASQKKLALGKATRIFSKMNHNPALFHHLLRHMVIKGIWDIEKGYENFKELVDVDADFSALWDQCKPADCAVLRLLVEQTALGIYSDEARSFVGEDIGTDKVSVKVIQNAIERLRLNQVLYSPARGVWEFEDPGFKEWILSR</sequence>
<dbReference type="Gene3D" id="3.40.50.300">
    <property type="entry name" value="P-loop containing nucleotide triphosphate hydrolases"/>
    <property type="match status" value="1"/>
</dbReference>
<accession>A0A9E8HFE3</accession>
<dbReference type="SUPFAM" id="SSF52540">
    <property type="entry name" value="P-loop containing nucleoside triphosphate hydrolases"/>
    <property type="match status" value="1"/>
</dbReference>
<protein>
    <submittedName>
        <fullName evidence="1">ATP-binding protein</fullName>
    </submittedName>
</protein>
<dbReference type="KEGG" id="asem:NNL22_11360"/>
<organism evidence="1 2">
    <name type="scientific">Alkalimarinus sediminis</name>
    <dbReference type="NCBI Taxonomy" id="1632866"/>
    <lineage>
        <taxon>Bacteria</taxon>
        <taxon>Pseudomonadati</taxon>
        <taxon>Pseudomonadota</taxon>
        <taxon>Gammaproteobacteria</taxon>
        <taxon>Alteromonadales</taxon>
        <taxon>Alteromonadaceae</taxon>
        <taxon>Alkalimarinus</taxon>
    </lineage>
</organism>
<dbReference type="InterPro" id="IPR027417">
    <property type="entry name" value="P-loop_NTPase"/>
</dbReference>
<evidence type="ECO:0000313" key="1">
    <source>
        <dbReference type="EMBL" id="UZW73635.1"/>
    </source>
</evidence>
<dbReference type="RefSeq" id="WP_251809776.1">
    <property type="nucleotide sequence ID" value="NZ_CP101527.1"/>
</dbReference>
<dbReference type="AlphaFoldDB" id="A0A9E8HFE3"/>
<reference evidence="1" key="1">
    <citation type="submission" date="2022-07" db="EMBL/GenBank/DDBJ databases">
        <title>Alkalimarinus sp. nov., isolated from gut of a Alitta virens.</title>
        <authorList>
            <person name="Yang A.I."/>
            <person name="Shin N.-R."/>
        </authorList>
    </citation>
    <scope>NUCLEOTIDE SEQUENCE</scope>
    <source>
        <strain evidence="1">FA028</strain>
    </source>
</reference>
<evidence type="ECO:0000313" key="2">
    <source>
        <dbReference type="Proteomes" id="UP001164472"/>
    </source>
</evidence>
<gene>
    <name evidence="1" type="ORF">NNL22_11360</name>
</gene>
<dbReference type="PANTHER" id="PTHR34301">
    <property type="entry name" value="DNA-BINDING PROTEIN-RELATED"/>
    <property type="match status" value="1"/>
</dbReference>